<reference evidence="1" key="2">
    <citation type="journal article" date="2017" name="Nat. Commun.">
        <title>Single-virus genomics reveals hidden cosmopolitan and abundant viruses.</title>
        <authorList>
            <person name="Martinez-Hernandez F."/>
            <person name="Fornas O."/>
            <person name="Lluesma Gomez M."/>
            <person name="Bolduc B."/>
            <person name="de la Cruz Pena M.J."/>
            <person name="Martinez J.M."/>
            <person name="Anton J."/>
            <person name="Gasol J.M."/>
            <person name="Rosselli R."/>
            <person name="Rodriguez-Valera F."/>
            <person name="Sullivan M.B."/>
            <person name="Acinas S.G."/>
            <person name="Martinez-Garcia M."/>
        </authorList>
    </citation>
    <scope>NUCLEOTIDE SEQUENCE</scope>
</reference>
<evidence type="ECO:0000313" key="1">
    <source>
        <dbReference type="EMBL" id="ASE99715.1"/>
    </source>
</evidence>
<proteinExistence type="predicted"/>
<organism evidence="1">
    <name type="scientific">uncultured virus</name>
    <dbReference type="NCBI Taxonomy" id="340016"/>
    <lineage>
        <taxon>Viruses</taxon>
        <taxon>environmental samples</taxon>
    </lineage>
</organism>
<dbReference type="EMBL" id="KY052794">
    <property type="protein sequence ID" value="ASE99715.1"/>
    <property type="molecule type" value="Genomic_DNA"/>
</dbReference>
<dbReference type="InterPro" id="IPR056931">
    <property type="entry name" value="D14-like"/>
</dbReference>
<reference evidence="1" key="1">
    <citation type="submission" date="2016-10" db="EMBL/GenBank/DDBJ databases">
        <authorList>
            <person name="Varghese N."/>
        </authorList>
    </citation>
    <scope>NUCLEOTIDE SEQUENCE</scope>
</reference>
<dbReference type="Pfam" id="PF24608">
    <property type="entry name" value="PDDEXK_15"/>
    <property type="match status" value="1"/>
</dbReference>
<protein>
    <submittedName>
        <fullName evidence="1">Putative resolvase</fullName>
    </submittedName>
</protein>
<accession>A0A218MKB3</accession>
<name>A0A218MKB3_9VIRU</name>
<sequence>MANKSKIKGSVYEAKIAKYLSNELKKDFKRVPLSGSIEYLKGDIWLPTDTAGWPYTLECKHYKDIQWNNLLTSRTTDMLSFWRQTVREAETMQKKPLLIFRWNRSKDFAAFDDDLEVPHYVEVKSFGLHFKVTKLDTWIEAYKATISLPKS</sequence>